<evidence type="ECO:0000313" key="3">
    <source>
        <dbReference type="Proteomes" id="UP000287171"/>
    </source>
</evidence>
<dbReference type="Gene3D" id="3.20.20.30">
    <property type="entry name" value="Luciferase-like domain"/>
    <property type="match status" value="1"/>
</dbReference>
<evidence type="ECO:0000313" key="2">
    <source>
        <dbReference type="EMBL" id="GCE25094.1"/>
    </source>
</evidence>
<accession>A0A402B161</accession>
<keyword evidence="2" id="KW-0560">Oxidoreductase</keyword>
<keyword evidence="2" id="KW-0503">Monooxygenase</keyword>
<keyword evidence="3" id="KW-1185">Reference proteome</keyword>
<dbReference type="EMBL" id="BIFT01000001">
    <property type="protein sequence ID" value="GCE25094.1"/>
    <property type="molecule type" value="Genomic_DNA"/>
</dbReference>
<dbReference type="InterPro" id="IPR050766">
    <property type="entry name" value="Bact_Lucif_Oxidored"/>
</dbReference>
<dbReference type="GO" id="GO:0004497">
    <property type="term" value="F:monooxygenase activity"/>
    <property type="evidence" value="ECO:0007669"/>
    <property type="project" value="UniProtKB-KW"/>
</dbReference>
<dbReference type="RefSeq" id="WP_126625721.1">
    <property type="nucleotide sequence ID" value="NZ_BIFT01000001.1"/>
</dbReference>
<dbReference type="OrthoDB" id="9814695at2"/>
<protein>
    <submittedName>
        <fullName evidence="2">Monooxygenase</fullName>
    </submittedName>
</protein>
<dbReference type="InterPro" id="IPR011251">
    <property type="entry name" value="Luciferase-like_dom"/>
</dbReference>
<dbReference type="Pfam" id="PF00296">
    <property type="entry name" value="Bac_luciferase"/>
    <property type="match status" value="1"/>
</dbReference>
<dbReference type="InterPro" id="IPR036661">
    <property type="entry name" value="Luciferase-like_sf"/>
</dbReference>
<dbReference type="GO" id="GO:0005829">
    <property type="term" value="C:cytosol"/>
    <property type="evidence" value="ECO:0007669"/>
    <property type="project" value="TreeGrafter"/>
</dbReference>
<reference evidence="3" key="1">
    <citation type="submission" date="2018-12" db="EMBL/GenBank/DDBJ databases">
        <title>Tengunoibacter tsumagoiensis gen. nov., sp. nov., Dictyobacter kobayashii sp. nov., D. alpinus sp. nov., and D. joshuensis sp. nov. and description of Dictyobacteraceae fam. nov. within the order Ktedonobacterales isolated from Tengu-no-mugimeshi.</title>
        <authorList>
            <person name="Wang C.M."/>
            <person name="Zheng Y."/>
            <person name="Sakai Y."/>
            <person name="Toyoda A."/>
            <person name="Minakuchi Y."/>
            <person name="Abe K."/>
            <person name="Yokota A."/>
            <person name="Yabe S."/>
        </authorList>
    </citation>
    <scope>NUCLEOTIDE SEQUENCE [LARGE SCALE GENOMIC DNA]</scope>
    <source>
        <strain evidence="3">Uno16</strain>
    </source>
</reference>
<sequence length="346" mass="38780">METKPNEKRQTLRFSLWSDGRTTLGQPVTMETYKELIDEIVRADQLGFHGLWVSEHHGFQDGYLPAPFLFLAHVAALTEHLRLGTNILLLPLWPIRLLAEETAVLDLLDAGRTTLGLGLGYIPHEFAAFGVHLKHRKKRMEAGVTYLRAAFRGEPIPDGQNGASLVVAPLPAQGARLPIYLGANSEPAIERVARLADGFLAAAFPAVNFEQELKERWSILKSYLPKYDRDPSNFPVVLSMHLWACDDPERDWNTFLARAIAYQLDVYAQLSVSPGQPQPPKIDPGTLDRSRFLVDTPDNLVKRLQAIQSEIPISEMCFWSHPPGVPHDAVVGNLERIARQVMIAFR</sequence>
<evidence type="ECO:0000259" key="1">
    <source>
        <dbReference type="Pfam" id="PF00296"/>
    </source>
</evidence>
<gene>
    <name evidence="2" type="ORF">KDA_05780</name>
</gene>
<dbReference type="Proteomes" id="UP000287171">
    <property type="component" value="Unassembled WGS sequence"/>
</dbReference>
<dbReference type="SUPFAM" id="SSF51679">
    <property type="entry name" value="Bacterial luciferase-like"/>
    <property type="match status" value="1"/>
</dbReference>
<comment type="caution">
    <text evidence="2">The sequence shown here is derived from an EMBL/GenBank/DDBJ whole genome shotgun (WGS) entry which is preliminary data.</text>
</comment>
<proteinExistence type="predicted"/>
<feature type="domain" description="Luciferase-like" evidence="1">
    <location>
        <begin position="26"/>
        <end position="272"/>
    </location>
</feature>
<organism evidence="2 3">
    <name type="scientific">Dictyobacter alpinus</name>
    <dbReference type="NCBI Taxonomy" id="2014873"/>
    <lineage>
        <taxon>Bacteria</taxon>
        <taxon>Bacillati</taxon>
        <taxon>Chloroflexota</taxon>
        <taxon>Ktedonobacteria</taxon>
        <taxon>Ktedonobacterales</taxon>
        <taxon>Dictyobacteraceae</taxon>
        <taxon>Dictyobacter</taxon>
    </lineage>
</organism>
<dbReference type="PANTHER" id="PTHR30137">
    <property type="entry name" value="LUCIFERASE-LIKE MONOOXYGENASE"/>
    <property type="match status" value="1"/>
</dbReference>
<name>A0A402B161_9CHLR</name>
<dbReference type="AlphaFoldDB" id="A0A402B161"/>
<dbReference type="GO" id="GO:0016705">
    <property type="term" value="F:oxidoreductase activity, acting on paired donors, with incorporation or reduction of molecular oxygen"/>
    <property type="evidence" value="ECO:0007669"/>
    <property type="project" value="InterPro"/>
</dbReference>
<dbReference type="PANTHER" id="PTHR30137:SF6">
    <property type="entry name" value="LUCIFERASE-LIKE MONOOXYGENASE"/>
    <property type="match status" value="1"/>
</dbReference>